<evidence type="ECO:0000313" key="2">
    <source>
        <dbReference type="Proteomes" id="UP001150941"/>
    </source>
</evidence>
<reference evidence="1" key="1">
    <citation type="submission" date="2022-11" db="EMBL/GenBank/DDBJ databases">
        <authorList>
            <person name="Petersen C."/>
        </authorList>
    </citation>
    <scope>NUCLEOTIDE SEQUENCE</scope>
    <source>
        <strain evidence="1">IBT 19713</strain>
    </source>
</reference>
<comment type="caution">
    <text evidence="1">The sequence shown here is derived from an EMBL/GenBank/DDBJ whole genome shotgun (WGS) entry which is preliminary data.</text>
</comment>
<reference evidence="1" key="2">
    <citation type="journal article" date="2023" name="IMA Fungus">
        <title>Comparative genomic study of the Penicillium genus elucidates a diverse pangenome and 15 lateral gene transfer events.</title>
        <authorList>
            <person name="Petersen C."/>
            <person name="Sorensen T."/>
            <person name="Nielsen M.R."/>
            <person name="Sondergaard T.E."/>
            <person name="Sorensen J.L."/>
            <person name="Fitzpatrick D.A."/>
            <person name="Frisvad J.C."/>
            <person name="Nielsen K.L."/>
        </authorList>
    </citation>
    <scope>NUCLEOTIDE SEQUENCE</scope>
    <source>
        <strain evidence="1">IBT 19713</strain>
    </source>
</reference>
<gene>
    <name evidence="1" type="ORF">N7468_005539</name>
</gene>
<dbReference type="RefSeq" id="XP_058330576.1">
    <property type="nucleotide sequence ID" value="XM_058474836.1"/>
</dbReference>
<name>A0A9W9TNH6_9EURO</name>
<proteinExistence type="predicted"/>
<dbReference type="Proteomes" id="UP001150941">
    <property type="component" value="Unassembled WGS sequence"/>
</dbReference>
<organism evidence="1 2">
    <name type="scientific">Penicillium chermesinum</name>
    <dbReference type="NCBI Taxonomy" id="63820"/>
    <lineage>
        <taxon>Eukaryota</taxon>
        <taxon>Fungi</taxon>
        <taxon>Dikarya</taxon>
        <taxon>Ascomycota</taxon>
        <taxon>Pezizomycotina</taxon>
        <taxon>Eurotiomycetes</taxon>
        <taxon>Eurotiomycetidae</taxon>
        <taxon>Eurotiales</taxon>
        <taxon>Aspergillaceae</taxon>
        <taxon>Penicillium</taxon>
    </lineage>
</organism>
<sequence>MVPRVSWYVSIPCPSSTSRWYFLSLTVRLLFSSLWTISRYHSSGRYLVNKDRCHNGNIGLLSRSWSAGLLGRPCIFWSSPPRAGHHQIDSALYLTAADFAQRCSLSDLDYPVLVVLS</sequence>
<evidence type="ECO:0000313" key="1">
    <source>
        <dbReference type="EMBL" id="KAJ5232583.1"/>
    </source>
</evidence>
<protein>
    <submittedName>
        <fullName evidence="1">Uncharacterized protein</fullName>
    </submittedName>
</protein>
<dbReference type="EMBL" id="JAPQKS010000004">
    <property type="protein sequence ID" value="KAJ5232583.1"/>
    <property type="molecule type" value="Genomic_DNA"/>
</dbReference>
<dbReference type="AlphaFoldDB" id="A0A9W9TNH6"/>
<dbReference type="GeneID" id="83202139"/>
<keyword evidence="2" id="KW-1185">Reference proteome</keyword>
<accession>A0A9W9TNH6</accession>